<evidence type="ECO:0000313" key="3">
    <source>
        <dbReference type="EMBL" id="CAD8702312.1"/>
    </source>
</evidence>
<dbReference type="SUPFAM" id="SSF53335">
    <property type="entry name" value="S-adenosyl-L-methionine-dependent methyltransferases"/>
    <property type="match status" value="1"/>
</dbReference>
<organism evidence="3">
    <name type="scientific">Mantoniella antarctica</name>
    <dbReference type="NCBI Taxonomy" id="81844"/>
    <lineage>
        <taxon>Eukaryota</taxon>
        <taxon>Viridiplantae</taxon>
        <taxon>Chlorophyta</taxon>
        <taxon>Mamiellophyceae</taxon>
        <taxon>Mamiellales</taxon>
        <taxon>Mamiellaceae</taxon>
        <taxon>Mantoniella</taxon>
    </lineage>
</organism>
<dbReference type="Gene3D" id="3.40.50.150">
    <property type="entry name" value="Vaccinia Virus protein VP39"/>
    <property type="match status" value="1"/>
</dbReference>
<dbReference type="PANTHER" id="PTHR45036">
    <property type="entry name" value="METHYLTRANSFERASE LIKE 7B"/>
    <property type="match status" value="1"/>
</dbReference>
<feature type="domain" description="Methyltransferase type 11" evidence="2">
    <location>
        <begin position="222"/>
        <end position="317"/>
    </location>
</feature>
<dbReference type="GO" id="GO:0008757">
    <property type="term" value="F:S-adenosylmethionine-dependent methyltransferase activity"/>
    <property type="evidence" value="ECO:0007669"/>
    <property type="project" value="InterPro"/>
</dbReference>
<dbReference type="Pfam" id="PF08241">
    <property type="entry name" value="Methyltransf_11"/>
    <property type="match status" value="1"/>
</dbReference>
<dbReference type="EMBL" id="HBFC01008715">
    <property type="protein sequence ID" value="CAD8702312.1"/>
    <property type="molecule type" value="Transcribed_RNA"/>
</dbReference>
<reference evidence="3" key="1">
    <citation type="submission" date="2021-01" db="EMBL/GenBank/DDBJ databases">
        <authorList>
            <person name="Corre E."/>
            <person name="Pelletier E."/>
            <person name="Niang G."/>
            <person name="Scheremetjew M."/>
            <person name="Finn R."/>
            <person name="Kale V."/>
            <person name="Holt S."/>
            <person name="Cochrane G."/>
            <person name="Meng A."/>
            <person name="Brown T."/>
            <person name="Cohen L."/>
        </authorList>
    </citation>
    <scope>NUCLEOTIDE SEQUENCE</scope>
    <source>
        <strain evidence="3">SL-175</strain>
    </source>
</reference>
<dbReference type="CDD" id="cd02440">
    <property type="entry name" value="AdoMet_MTases"/>
    <property type="match status" value="1"/>
</dbReference>
<name>A0A7S0SBL0_9CHLO</name>
<evidence type="ECO:0000256" key="1">
    <source>
        <dbReference type="SAM" id="MobiDB-lite"/>
    </source>
</evidence>
<protein>
    <recommendedName>
        <fullName evidence="2">Methyltransferase type 11 domain-containing protein</fullName>
    </recommendedName>
</protein>
<dbReference type="AlphaFoldDB" id="A0A7S0SBL0"/>
<feature type="region of interest" description="Disordered" evidence="1">
    <location>
        <begin position="374"/>
        <end position="405"/>
    </location>
</feature>
<evidence type="ECO:0000259" key="2">
    <source>
        <dbReference type="Pfam" id="PF08241"/>
    </source>
</evidence>
<sequence length="405" mass="42092">MYPAVTRPAYQDAQHDKTPSMFLTAALSGGVSARALGVVSPQRLRRHVRRAATFPASEAGCSQKGTTPSKVSERRPPPSRAPRSSSRPVRYVSSTAAAIGAAAVQLLQLAAWPEPAWAAVLEGSGVGSESILASSSSALHLSRFVEGAAGVVTGPASEHAELGRAVLFQLGDIGDVTGGWLGPLLSVLGGFAIAKTVVYWRVQYITAAMIAKHVPPGAARVLEFGVGQGRNLYYYPKGTGMVVGVDPDAKEDLLIQVSIAAGVPLVSKAQSLEAPTGQGDGTLDAVVTTGALRRSNDPEAIVREAGRCLKPGAPLVFVEDLSWGFGDKGAGVMEALQGSAAAAEFFEPPQYDELWATLPLSPVAIGIAVRKGLDTGTETRGSPKKVKDAFETSTGLSGKRGKRTK</sequence>
<proteinExistence type="predicted"/>
<dbReference type="PANTHER" id="PTHR45036:SF1">
    <property type="entry name" value="METHYLTRANSFERASE LIKE 7A"/>
    <property type="match status" value="1"/>
</dbReference>
<dbReference type="InterPro" id="IPR052356">
    <property type="entry name" value="Thiol_S-MT"/>
</dbReference>
<dbReference type="InterPro" id="IPR029063">
    <property type="entry name" value="SAM-dependent_MTases_sf"/>
</dbReference>
<accession>A0A7S0SBL0</accession>
<feature type="region of interest" description="Disordered" evidence="1">
    <location>
        <begin position="51"/>
        <end position="88"/>
    </location>
</feature>
<gene>
    <name evidence="3" type="ORF">MANT1106_LOCUS4994</name>
</gene>
<dbReference type="InterPro" id="IPR013216">
    <property type="entry name" value="Methyltransf_11"/>
</dbReference>